<evidence type="ECO:0000313" key="2">
    <source>
        <dbReference type="EMBL" id="USI72392.1"/>
    </source>
</evidence>
<reference evidence="2" key="1">
    <citation type="journal article" date="2022" name="Toxins">
        <title>Genomic Analysis of Sphingopyxis sp. USTB-05 for Biodegrading Cyanobacterial Hepatotoxins.</title>
        <authorList>
            <person name="Liu C."/>
            <person name="Xu Q."/>
            <person name="Zhao Z."/>
            <person name="Zhang H."/>
            <person name="Liu X."/>
            <person name="Yin C."/>
            <person name="Liu Y."/>
            <person name="Yan H."/>
        </authorList>
    </citation>
    <scope>NUCLEOTIDE SEQUENCE</scope>
    <source>
        <strain evidence="2">NBD5</strain>
    </source>
</reference>
<gene>
    <name evidence="2" type="ORF">LHA26_13990</name>
</gene>
<proteinExistence type="predicted"/>
<dbReference type="RefSeq" id="WP_252166201.1">
    <property type="nucleotide sequence ID" value="NZ_CP084930.1"/>
</dbReference>
<evidence type="ECO:0000256" key="1">
    <source>
        <dbReference type="SAM" id="SignalP"/>
    </source>
</evidence>
<feature type="chain" id="PRO_5047390314" evidence="1">
    <location>
        <begin position="20"/>
        <end position="189"/>
    </location>
</feature>
<dbReference type="Proteomes" id="UP001056937">
    <property type="component" value="Chromosome 1"/>
</dbReference>
<name>A0ABY4X6A4_9SPHN</name>
<keyword evidence="3" id="KW-1185">Reference proteome</keyword>
<keyword evidence="1" id="KW-0732">Signal</keyword>
<organism evidence="2 3">
    <name type="scientific">Sphingomonas morindae</name>
    <dbReference type="NCBI Taxonomy" id="1541170"/>
    <lineage>
        <taxon>Bacteria</taxon>
        <taxon>Pseudomonadati</taxon>
        <taxon>Pseudomonadota</taxon>
        <taxon>Alphaproteobacteria</taxon>
        <taxon>Sphingomonadales</taxon>
        <taxon>Sphingomonadaceae</taxon>
        <taxon>Sphingomonas</taxon>
    </lineage>
</organism>
<accession>A0ABY4X6A4</accession>
<dbReference type="PROSITE" id="PS51257">
    <property type="entry name" value="PROKAR_LIPOPROTEIN"/>
    <property type="match status" value="1"/>
</dbReference>
<evidence type="ECO:0000313" key="3">
    <source>
        <dbReference type="Proteomes" id="UP001056937"/>
    </source>
</evidence>
<sequence length="189" mass="18776">MMPRARTALALLLAMAACHRPPPAPPQGGRAAEELRALIHVRRGGGAPAATAAAGGTGAASAVAARGPGASARGDCLGRTANALGYDAAWAGKLPPEWPLPPGAAISEAAGHDGACALRLVSFTVPGDRAALLAWYKARAAAAGYSAGRDDRAGDWVLAGDRGGRAFAVILAPEQGGRAPADFVWTAGG</sequence>
<feature type="signal peptide" evidence="1">
    <location>
        <begin position="1"/>
        <end position="19"/>
    </location>
</feature>
<dbReference type="EMBL" id="CP084930">
    <property type="protein sequence ID" value="USI72392.1"/>
    <property type="molecule type" value="Genomic_DNA"/>
</dbReference>
<protein>
    <submittedName>
        <fullName evidence="2">Uncharacterized protein</fullName>
    </submittedName>
</protein>